<reference evidence="2 3" key="1">
    <citation type="journal article" date="2021" name="Elife">
        <title>Chloroplast acquisition without the gene transfer in kleptoplastic sea slugs, Plakobranchus ocellatus.</title>
        <authorList>
            <person name="Maeda T."/>
            <person name="Takahashi S."/>
            <person name="Yoshida T."/>
            <person name="Shimamura S."/>
            <person name="Takaki Y."/>
            <person name="Nagai Y."/>
            <person name="Toyoda A."/>
            <person name="Suzuki Y."/>
            <person name="Arimoto A."/>
            <person name="Ishii H."/>
            <person name="Satoh N."/>
            <person name="Nishiyama T."/>
            <person name="Hasebe M."/>
            <person name="Maruyama T."/>
            <person name="Minagawa J."/>
            <person name="Obokata J."/>
            <person name="Shigenobu S."/>
        </authorList>
    </citation>
    <scope>NUCLEOTIDE SEQUENCE [LARGE SCALE GENOMIC DNA]</scope>
</reference>
<keyword evidence="1" id="KW-1133">Transmembrane helix</keyword>
<evidence type="ECO:0000313" key="2">
    <source>
        <dbReference type="EMBL" id="GFO25775.1"/>
    </source>
</evidence>
<proteinExistence type="predicted"/>
<keyword evidence="1" id="KW-0472">Membrane</keyword>
<keyword evidence="2" id="KW-0548">Nucleotidyltransferase</keyword>
<comment type="caution">
    <text evidence="2">The sequence shown here is derived from an EMBL/GenBank/DDBJ whole genome shotgun (WGS) entry which is preliminary data.</text>
</comment>
<feature type="transmembrane region" description="Helical" evidence="1">
    <location>
        <begin position="12"/>
        <end position="33"/>
    </location>
</feature>
<organism evidence="2 3">
    <name type="scientific">Plakobranchus ocellatus</name>
    <dbReference type="NCBI Taxonomy" id="259542"/>
    <lineage>
        <taxon>Eukaryota</taxon>
        <taxon>Metazoa</taxon>
        <taxon>Spiralia</taxon>
        <taxon>Lophotrochozoa</taxon>
        <taxon>Mollusca</taxon>
        <taxon>Gastropoda</taxon>
        <taxon>Heterobranchia</taxon>
        <taxon>Euthyneura</taxon>
        <taxon>Panpulmonata</taxon>
        <taxon>Sacoglossa</taxon>
        <taxon>Placobranchoidea</taxon>
        <taxon>Plakobranchidae</taxon>
        <taxon>Plakobranchus</taxon>
    </lineage>
</organism>
<dbReference type="AlphaFoldDB" id="A0AAV4C2C2"/>
<keyword evidence="2" id="KW-0808">Transferase</keyword>
<sequence length="144" mass="16654">MRFSTEKYTTDWINLEVGISMGCTISQFLFILAMEVTLRAAQGSESPGDHGGRCYMPPLKVFVGNIIILCSNEKETCKMLVWLDALMNWSRMKFKPKRSRSLSIREGQLDEDACFKEATLDIPRLKRPSRALEDVRFWKQQAWI</sequence>
<dbReference type="Proteomes" id="UP000735302">
    <property type="component" value="Unassembled WGS sequence"/>
</dbReference>
<accession>A0AAV4C2C2</accession>
<evidence type="ECO:0000313" key="3">
    <source>
        <dbReference type="Proteomes" id="UP000735302"/>
    </source>
</evidence>
<dbReference type="GO" id="GO:0003964">
    <property type="term" value="F:RNA-directed DNA polymerase activity"/>
    <property type="evidence" value="ECO:0007669"/>
    <property type="project" value="UniProtKB-KW"/>
</dbReference>
<evidence type="ECO:0000256" key="1">
    <source>
        <dbReference type="SAM" id="Phobius"/>
    </source>
</evidence>
<gene>
    <name evidence="2" type="ORF">PoB_005228000</name>
</gene>
<keyword evidence="2" id="KW-0695">RNA-directed DNA polymerase</keyword>
<dbReference type="EMBL" id="BLXT01005777">
    <property type="protein sequence ID" value="GFO25775.1"/>
    <property type="molecule type" value="Genomic_DNA"/>
</dbReference>
<keyword evidence="1" id="KW-0812">Transmembrane</keyword>
<name>A0AAV4C2C2_9GAST</name>
<keyword evidence="3" id="KW-1185">Reference proteome</keyword>
<protein>
    <submittedName>
        <fullName evidence="2">Reverse transcriptase</fullName>
    </submittedName>
</protein>